<gene>
    <name evidence="9" type="primary">prsA2</name>
    <name evidence="9" type="ORF">MFFC18_11500</name>
</gene>
<dbReference type="GO" id="GO:0003755">
    <property type="term" value="F:peptidyl-prolyl cis-trans isomerase activity"/>
    <property type="evidence" value="ECO:0007669"/>
    <property type="project" value="UniProtKB-KW"/>
</dbReference>
<keyword evidence="5 6" id="KW-0413">Isomerase</keyword>
<dbReference type="Pfam" id="PF00639">
    <property type="entry name" value="Rotamase"/>
    <property type="match status" value="2"/>
</dbReference>
<dbReference type="InterPro" id="IPR050245">
    <property type="entry name" value="PrsA_foldase"/>
</dbReference>
<dbReference type="SUPFAM" id="SSF54534">
    <property type="entry name" value="FKBP-like"/>
    <property type="match status" value="2"/>
</dbReference>
<dbReference type="KEGG" id="mff:MFFC18_11500"/>
<accession>A0A5B9P7W1</accession>
<dbReference type="OrthoDB" id="275776at2"/>
<evidence type="ECO:0000256" key="1">
    <source>
        <dbReference type="ARBA" id="ARBA00000971"/>
    </source>
</evidence>
<keyword evidence="3 7" id="KW-0732">Signal</keyword>
<evidence type="ECO:0000259" key="8">
    <source>
        <dbReference type="PROSITE" id="PS50198"/>
    </source>
</evidence>
<evidence type="ECO:0000313" key="9">
    <source>
        <dbReference type="EMBL" id="QEG21295.1"/>
    </source>
</evidence>
<dbReference type="Gene3D" id="1.10.4030.10">
    <property type="entry name" value="Porin chaperone SurA, peptide-binding domain"/>
    <property type="match status" value="1"/>
</dbReference>
<sequence length="614" mass="69401" precursor="true">MAKYMLASPAHTRSALLTLASVVAICVLGAPGFADAQQRNEATQSPRVQTLAVVNGSSISRQEVANECMRRFGNEVLESLINKMLVFDECQRLGVTITEKDVNDDLSAKAKQLGWTTERYVKFLCEEKGISVDRLKRDILWSELALRRLAESQTQVSPQEVSERLEFEFGPKVQVRQLVVASRTEAEQLRTAAEADPASFEKICKQHSIDRNSASLGGLLPPVRLNSGFPEFENMAFSLEPGQLSPPFPVEDQFVVMKCIRKIPAEELAEGDISTASERIKSEIAREKLRGAALKMFERMQANAKIVNVMNDPQLRRQNPGVAATVNGKPVQLKMVSEESIVRFGKKMLAVLIRNRLLEQSLQAAGKTLDEEQTRQLIDEEIARVAVERGFVAQGQPQVQPFLEFMTRNDASKVEFYIEDEVWPSIALQELVRDNVEVTEEDIQKSFDANYGPRVEVRAIMFSDHRSASNIWKMATANPTEEFFGQLANQYSIEPMSKNNFGHIPPVQKYSGRPTLEQEAFSLQPGEISKVIQLGDYWTFLYCRGRTQPKVTDIEDVREYILRDVRTRKLFVEMEFARQKIFKESQIDNYLTGTSQPGEAYIRQTRESDGGRTQ</sequence>
<comment type="catalytic activity">
    <reaction evidence="1">
        <text>[protein]-peptidylproline (omega=180) = [protein]-peptidylproline (omega=0)</text>
        <dbReference type="Rhea" id="RHEA:16237"/>
        <dbReference type="Rhea" id="RHEA-COMP:10747"/>
        <dbReference type="Rhea" id="RHEA-COMP:10748"/>
        <dbReference type="ChEBI" id="CHEBI:83833"/>
        <dbReference type="ChEBI" id="CHEBI:83834"/>
        <dbReference type="EC" id="5.2.1.8"/>
    </reaction>
</comment>
<dbReference type="PROSITE" id="PS50198">
    <property type="entry name" value="PPIC_PPIASE_2"/>
    <property type="match status" value="2"/>
</dbReference>
<dbReference type="SUPFAM" id="SSF109998">
    <property type="entry name" value="Triger factor/SurA peptide-binding domain-like"/>
    <property type="match status" value="2"/>
</dbReference>
<reference evidence="9 10" key="1">
    <citation type="submission" date="2019-08" db="EMBL/GenBank/DDBJ databases">
        <title>Deep-cultivation of Planctomycetes and their phenomic and genomic characterization uncovers novel biology.</title>
        <authorList>
            <person name="Wiegand S."/>
            <person name="Jogler M."/>
            <person name="Boedeker C."/>
            <person name="Pinto D."/>
            <person name="Vollmers J."/>
            <person name="Rivas-Marin E."/>
            <person name="Kohn T."/>
            <person name="Peeters S.H."/>
            <person name="Heuer A."/>
            <person name="Rast P."/>
            <person name="Oberbeckmann S."/>
            <person name="Bunk B."/>
            <person name="Jeske O."/>
            <person name="Meyerdierks A."/>
            <person name="Storesund J.E."/>
            <person name="Kallscheuer N."/>
            <person name="Luecker S."/>
            <person name="Lage O.M."/>
            <person name="Pohl T."/>
            <person name="Merkel B.J."/>
            <person name="Hornburger P."/>
            <person name="Mueller R.-W."/>
            <person name="Bruemmer F."/>
            <person name="Labrenz M."/>
            <person name="Spormann A.M."/>
            <person name="Op den Camp H."/>
            <person name="Overmann J."/>
            <person name="Amann R."/>
            <person name="Jetten M.S.M."/>
            <person name="Mascher T."/>
            <person name="Medema M.H."/>
            <person name="Devos D.P."/>
            <person name="Kaster A.-K."/>
            <person name="Ovreas L."/>
            <person name="Rohde M."/>
            <person name="Galperin M.Y."/>
            <person name="Jogler C."/>
        </authorList>
    </citation>
    <scope>NUCLEOTIDE SEQUENCE [LARGE SCALE GENOMIC DNA]</scope>
    <source>
        <strain evidence="9 10">FC18</strain>
    </source>
</reference>
<feature type="chain" id="PRO_5023018068" description="peptidylprolyl isomerase" evidence="7">
    <location>
        <begin position="37"/>
        <end position="614"/>
    </location>
</feature>
<keyword evidence="4 6" id="KW-0697">Rotamase</keyword>
<name>A0A5B9P7W1_9BACT</name>
<proteinExistence type="predicted"/>
<evidence type="ECO:0000256" key="5">
    <source>
        <dbReference type="ARBA" id="ARBA00023235"/>
    </source>
</evidence>
<evidence type="ECO:0000256" key="2">
    <source>
        <dbReference type="ARBA" id="ARBA00013194"/>
    </source>
</evidence>
<dbReference type="RefSeq" id="WP_075081702.1">
    <property type="nucleotide sequence ID" value="NZ_LWSI01000002.1"/>
</dbReference>
<evidence type="ECO:0000256" key="7">
    <source>
        <dbReference type="SAM" id="SignalP"/>
    </source>
</evidence>
<dbReference type="InterPro" id="IPR000297">
    <property type="entry name" value="PPIase_PpiC"/>
</dbReference>
<dbReference type="STRING" id="980251.GCA_001642875_01790"/>
<evidence type="ECO:0000256" key="4">
    <source>
        <dbReference type="ARBA" id="ARBA00023110"/>
    </source>
</evidence>
<evidence type="ECO:0000313" key="10">
    <source>
        <dbReference type="Proteomes" id="UP000322214"/>
    </source>
</evidence>
<evidence type="ECO:0000256" key="6">
    <source>
        <dbReference type="PROSITE-ProRule" id="PRU00278"/>
    </source>
</evidence>
<dbReference type="InterPro" id="IPR046357">
    <property type="entry name" value="PPIase_dom_sf"/>
</dbReference>
<dbReference type="Proteomes" id="UP000322214">
    <property type="component" value="Chromosome"/>
</dbReference>
<dbReference type="PANTHER" id="PTHR47245">
    <property type="entry name" value="PEPTIDYLPROLYL ISOMERASE"/>
    <property type="match status" value="1"/>
</dbReference>
<dbReference type="AlphaFoldDB" id="A0A5B9P7W1"/>
<feature type="domain" description="PpiC" evidence="8">
    <location>
        <begin position="452"/>
        <end position="545"/>
    </location>
</feature>
<dbReference type="PANTHER" id="PTHR47245:SF1">
    <property type="entry name" value="FOLDASE PROTEIN PRSA"/>
    <property type="match status" value="1"/>
</dbReference>
<organism evidence="9 10">
    <name type="scientific">Mariniblastus fucicola</name>
    <dbReference type="NCBI Taxonomy" id="980251"/>
    <lineage>
        <taxon>Bacteria</taxon>
        <taxon>Pseudomonadati</taxon>
        <taxon>Planctomycetota</taxon>
        <taxon>Planctomycetia</taxon>
        <taxon>Pirellulales</taxon>
        <taxon>Pirellulaceae</taxon>
        <taxon>Mariniblastus</taxon>
    </lineage>
</organism>
<feature type="signal peptide" evidence="7">
    <location>
        <begin position="1"/>
        <end position="36"/>
    </location>
</feature>
<keyword evidence="10" id="KW-1185">Reference proteome</keyword>
<dbReference type="EC" id="5.2.1.8" evidence="2"/>
<evidence type="ECO:0000256" key="3">
    <source>
        <dbReference type="ARBA" id="ARBA00022729"/>
    </source>
</evidence>
<dbReference type="InterPro" id="IPR027304">
    <property type="entry name" value="Trigger_fact/SurA_dom_sf"/>
</dbReference>
<dbReference type="EMBL" id="CP042912">
    <property type="protein sequence ID" value="QEG21295.1"/>
    <property type="molecule type" value="Genomic_DNA"/>
</dbReference>
<feature type="domain" description="PpiC" evidence="8">
    <location>
        <begin position="170"/>
        <end position="261"/>
    </location>
</feature>
<protein>
    <recommendedName>
        <fullName evidence="2">peptidylprolyl isomerase</fullName>
        <ecNumber evidence="2">5.2.1.8</ecNumber>
    </recommendedName>
</protein>
<dbReference type="Gene3D" id="3.10.50.40">
    <property type="match status" value="2"/>
</dbReference>